<sequence>MNNKYEIEQYNIVSEDKNTSFMTPKDKRDSDFSLFHYTDLNALISILKNHQLWLTDSLYLNDSEEMFDGVKILTDSIHSDDFSVITPEIKTDISDAIDRIKSRNIPPHYIASFSEQSDLLSQWRAYGMFCIEFDSSKINNIQCAYSSKDKSEVAYNSINNCNEAIQLYKMQGANFFAKRTLYLELIIASLRMKNEGFSEEKEHRMIVSVEGQDRAKKVQFRASNNIVVPYIAWDFDPKAIKAIHIGPVKDKALSRLSIENMLRHLSDVSPELYGHLEVKESVISYRS</sequence>
<evidence type="ECO:0000313" key="1">
    <source>
        <dbReference type="EMBL" id="PTP39364.1"/>
    </source>
</evidence>
<dbReference type="Pfam" id="PF11185">
    <property type="entry name" value="DUF2971"/>
    <property type="match status" value="1"/>
</dbReference>
<dbReference type="EMBL" id="PIFK01000003">
    <property type="protein sequence ID" value="PTP39364.1"/>
    <property type="molecule type" value="Genomic_DNA"/>
</dbReference>
<evidence type="ECO:0008006" key="3">
    <source>
        <dbReference type="Google" id="ProtNLM"/>
    </source>
</evidence>
<dbReference type="Proteomes" id="UP000244197">
    <property type="component" value="Unassembled WGS sequence"/>
</dbReference>
<accession>A0A2T5F0T4</accession>
<dbReference type="AlphaFoldDB" id="A0A2T5F0T4"/>
<organism evidence="1 2">
    <name type="scientific">Vibrio splendidus</name>
    <dbReference type="NCBI Taxonomy" id="29497"/>
    <lineage>
        <taxon>Bacteria</taxon>
        <taxon>Pseudomonadati</taxon>
        <taxon>Pseudomonadota</taxon>
        <taxon>Gammaproteobacteria</taxon>
        <taxon>Vibrionales</taxon>
        <taxon>Vibrionaceae</taxon>
        <taxon>Vibrio</taxon>
    </lineage>
</organism>
<dbReference type="InterPro" id="IPR021352">
    <property type="entry name" value="DUF2971"/>
</dbReference>
<reference evidence="1 2" key="1">
    <citation type="submission" date="2017-11" db="EMBL/GenBank/DDBJ databases">
        <title>Population delineation of vibrios coincides with oyster pathogenicity.</title>
        <authorList>
            <person name="Bruto M."/>
            <person name="Labreuche Y."/>
            <person name="James A."/>
            <person name="Piel D."/>
            <person name="Chenivesse S."/>
            <person name="Petton B."/>
            <person name="Polz M.F."/>
            <person name="Le Roux F."/>
        </authorList>
    </citation>
    <scope>NUCLEOTIDE SEQUENCE [LARGE SCALE GENOMIC DNA]</scope>
    <source>
        <strain evidence="1 2">FF_144</strain>
    </source>
</reference>
<comment type="caution">
    <text evidence="1">The sequence shown here is derived from an EMBL/GenBank/DDBJ whole genome shotgun (WGS) entry which is preliminary data.</text>
</comment>
<dbReference type="RefSeq" id="WP_108187160.1">
    <property type="nucleotide sequence ID" value="NZ_PIFK01000003.1"/>
</dbReference>
<proteinExistence type="predicted"/>
<evidence type="ECO:0000313" key="2">
    <source>
        <dbReference type="Proteomes" id="UP000244197"/>
    </source>
</evidence>
<name>A0A2T5F0T4_VIBSP</name>
<gene>
    <name evidence="1" type="ORF">CWO07_02005</name>
</gene>
<protein>
    <recommendedName>
        <fullName evidence="3">DUF2971 domain-containing protein</fullName>
    </recommendedName>
</protein>